<keyword evidence="1" id="KW-0378">Hydrolase</keyword>
<organism evidence="3 4">
    <name type="scientific">Acinetobacter phage vB_ApiM_fHyAci03</name>
    <dbReference type="NCBI Taxonomy" id="2269366"/>
    <lineage>
        <taxon>Viruses</taxon>
        <taxon>Duplodnaviria</taxon>
        <taxon>Heunggongvirae</taxon>
        <taxon>Uroviricota</taxon>
        <taxon>Caudoviricetes</taxon>
        <taxon>Pantevenvirales</taxon>
        <taxon>Straboviridae</taxon>
        <taxon>Twarogvirinae</taxon>
        <taxon>Lazarusvirus</taxon>
        <taxon>Lazarusvirus fhyacithree</taxon>
    </lineage>
</organism>
<dbReference type="GO" id="GO:0006260">
    <property type="term" value="P:DNA replication"/>
    <property type="evidence" value="ECO:0007669"/>
    <property type="project" value="UniProtKB-KW"/>
</dbReference>
<comment type="function">
    <text evidence="1">ATP-dependent DNA helicase essential for viral DNA replication and recombination. The helicase moves 5' -&gt; 3' on the lagging strand template, unwinding the DNA duplex ahead of the leading strand polymerase at the replication fork and generating ssDNA for both leading and lagging strand synthesis. Interaction with the primase allows the primase to initiate lagging strand synthesis and fully activates the helicase. Loaded by the helicase assembly factor on replication forks that begin at discrete replication origin sequences, as well as on forks that are created during recombination.</text>
</comment>
<comment type="subunit">
    <text evidence="1">Homohexamer. The homohexamer is a trimer of asymmetric dimers. Interacts with the DNA primase; this interaction forms the active primosome complex, which is composed of 6 helicase and 1 primase subunits and expresses full helicase and primase activities. Interacts (via C-terminus) with the helicase assembly factor; this interaction brings about the rapid assembly of the helicase onto ssDNA. Part of the replicase complex that includes the DNA polymerase, the polymerase clamp, the clamp loader complex, the single-stranded DNA binding protein, the primase, the DnaB-like replicative helicase and the helicase assembly factor.</text>
</comment>
<reference evidence="4" key="1">
    <citation type="submission" date="2018-06" db="EMBL/GenBank/DDBJ databases">
        <title>Whole genome analysis of phage vB_ApiM_fHyAci03 infecting Acinetobacter pittii.</title>
        <authorList>
            <person name="Kiljunen S."/>
            <person name="Wicklund A."/>
            <person name="Skurnik M."/>
        </authorList>
    </citation>
    <scope>NUCLEOTIDE SEQUENCE [LARGE SCALE GENOMIC DNA]</scope>
</reference>
<keyword evidence="4" id="KW-1185">Reference proteome</keyword>
<evidence type="ECO:0000259" key="2">
    <source>
        <dbReference type="PROSITE" id="PS51199"/>
    </source>
</evidence>
<keyword evidence="1" id="KW-0235">DNA replication</keyword>
<proteinExistence type="inferred from homology"/>
<keyword evidence="1" id="KW-1194">Viral DNA replication</keyword>
<dbReference type="Gene3D" id="3.40.50.300">
    <property type="entry name" value="P-loop containing nucleotide triphosphate hydrolases"/>
    <property type="match status" value="1"/>
</dbReference>
<dbReference type="SUPFAM" id="SSF52540">
    <property type="entry name" value="P-loop containing nucleoside triphosphate hydrolases"/>
    <property type="match status" value="1"/>
</dbReference>
<dbReference type="InterPro" id="IPR046393">
    <property type="entry name" value="Helic_T4"/>
</dbReference>
<dbReference type="PANTHER" id="PTHR30153:SF2">
    <property type="entry name" value="REPLICATIVE DNA HELICASE"/>
    <property type="match status" value="1"/>
</dbReference>
<dbReference type="InterPro" id="IPR007694">
    <property type="entry name" value="DNA_helicase_DnaB-like_C"/>
</dbReference>
<evidence type="ECO:0000313" key="3">
    <source>
        <dbReference type="EMBL" id="AXF40641.1"/>
    </source>
</evidence>
<dbReference type="Pfam" id="PF03796">
    <property type="entry name" value="DnaB_C"/>
    <property type="match status" value="1"/>
</dbReference>
<evidence type="ECO:0000313" key="4">
    <source>
        <dbReference type="Proteomes" id="UP000255697"/>
    </source>
</evidence>
<dbReference type="EMBL" id="MH460829">
    <property type="protein sequence ID" value="AXF40641.1"/>
    <property type="molecule type" value="Genomic_DNA"/>
</dbReference>
<dbReference type="GO" id="GO:0003678">
    <property type="term" value="F:DNA helicase activity"/>
    <property type="evidence" value="ECO:0007669"/>
    <property type="project" value="UniProtKB-UniRule"/>
</dbReference>
<evidence type="ECO:0000256" key="1">
    <source>
        <dbReference type="HAMAP-Rule" id="MF_04155"/>
    </source>
</evidence>
<keyword evidence="1" id="KW-0238">DNA-binding</keyword>
<accession>A0A345AUQ8</accession>
<keyword evidence="1 3" id="KW-0347">Helicase</keyword>
<gene>
    <name evidence="3" type="ORF">Ac3_072</name>
</gene>
<comment type="similarity">
    <text evidence="1">Belongs to the helicase family. DnaB subfamily.</text>
</comment>
<dbReference type="GO" id="GO:0039686">
    <property type="term" value="P:bidirectional double-stranded viral DNA replication"/>
    <property type="evidence" value="ECO:0007669"/>
    <property type="project" value="InterPro"/>
</dbReference>
<dbReference type="Proteomes" id="UP000255697">
    <property type="component" value="Segment"/>
</dbReference>
<dbReference type="GO" id="GO:0005524">
    <property type="term" value="F:ATP binding"/>
    <property type="evidence" value="ECO:0007669"/>
    <property type="project" value="UniProtKB-UniRule"/>
</dbReference>
<dbReference type="InterPro" id="IPR027417">
    <property type="entry name" value="P-loop_NTPase"/>
</dbReference>
<dbReference type="PROSITE" id="PS51199">
    <property type="entry name" value="SF4_HELICASE"/>
    <property type="match status" value="1"/>
</dbReference>
<dbReference type="PANTHER" id="PTHR30153">
    <property type="entry name" value="REPLICATIVE DNA HELICASE DNAB"/>
    <property type="match status" value="1"/>
</dbReference>
<dbReference type="GO" id="GO:0016787">
    <property type="term" value="F:hydrolase activity"/>
    <property type="evidence" value="ECO:0007669"/>
    <property type="project" value="UniProtKB-KW"/>
</dbReference>
<protein>
    <recommendedName>
        <fullName evidence="1">DnaB-like replicative helicase</fullName>
        <ecNumber evidence="1">3.6.4.-</ecNumber>
    </recommendedName>
</protein>
<feature type="domain" description="SF4 helicase" evidence="2">
    <location>
        <begin position="165"/>
        <end position="435"/>
    </location>
</feature>
<dbReference type="EC" id="3.6.4.-" evidence="1"/>
<sequence length="498" mass="55659">MIDIILGQLISNQEYFGKVWPYLKEEYFDKGPARILYNSIKKHVDAYHGVPSKVALDLVVNNSSLNEVDFNGTTTLLNNLKTEKESIDWLVPETEAFIKKRAIYNATVKIVQIQNNADKPINQRDKRLPDVGAIPDIMKEALAVCFDSSIGHNWMDDYESRWLSYQNKARKIPFKLSILGKITKGGVEIGTLNIILAGVNVGKSLGLCSLTADYLQSGKNVLYISMEMAEEVVAKRIDANLLDISMDDLDDGHVSYPEYKARMERWRRANVLGQLYIKQYPIGGAHALTFKALLNELKLKKGFKPDVIVVDYLGICASSRIKVFSENSYTLVKAIAEELRALAVEEGVPIWTAAQTTRGGWDNSDITMSDIAESAGLSHTADFILAAIETEELAAQGVQLMKQIKSRYGDKSINNKFTLCVKKGNQRWYEADGPSAPVIPDEMMTDDIIIKACVDAKENIPITEESIKLSNREELEKVHRISAASRSELEDLAAQLNF</sequence>
<dbReference type="GO" id="GO:0003677">
    <property type="term" value="F:DNA binding"/>
    <property type="evidence" value="ECO:0007669"/>
    <property type="project" value="UniProtKB-KW"/>
</dbReference>
<feature type="binding site" evidence="1">
    <location>
        <begin position="197"/>
        <end position="204"/>
    </location>
    <ligand>
        <name>ATP</name>
        <dbReference type="ChEBI" id="CHEBI:30616"/>
    </ligand>
</feature>
<dbReference type="HAMAP" id="MF_04155">
    <property type="entry name" value="Helic_T4"/>
    <property type="match status" value="1"/>
</dbReference>
<keyword evidence="1" id="KW-0067">ATP-binding</keyword>
<keyword evidence="1" id="KW-0547">Nucleotide-binding</keyword>
<name>A0A345AUQ8_9CAUD</name>